<dbReference type="PROSITE" id="PS51257">
    <property type="entry name" value="PROKAR_LIPOPROTEIN"/>
    <property type="match status" value="1"/>
</dbReference>
<dbReference type="EMBL" id="JAQFWP010000066">
    <property type="protein sequence ID" value="MDA2807904.1"/>
    <property type="molecule type" value="Genomic_DNA"/>
</dbReference>
<keyword evidence="1" id="KW-0732">Signal</keyword>
<feature type="signal peptide" evidence="1">
    <location>
        <begin position="1"/>
        <end position="32"/>
    </location>
</feature>
<gene>
    <name evidence="2" type="ORF">O4U47_25560</name>
</gene>
<accession>A0ABT4TUK1</accession>
<comment type="caution">
    <text evidence="2">The sequence shown here is derived from an EMBL/GenBank/DDBJ whole genome shotgun (WGS) entry which is preliminary data.</text>
</comment>
<evidence type="ECO:0000256" key="1">
    <source>
        <dbReference type="SAM" id="SignalP"/>
    </source>
</evidence>
<name>A0ABT4TUK1_9ACTN</name>
<protein>
    <recommendedName>
        <fullName evidence="4">Secreted protein</fullName>
    </recommendedName>
</protein>
<keyword evidence="3" id="KW-1185">Reference proteome</keyword>
<reference evidence="2" key="1">
    <citation type="submission" date="2023-01" db="EMBL/GenBank/DDBJ databases">
        <title>Draft genome sequence of Nocardiopsis sp. LSu2-4 isolated from halophytes.</title>
        <authorList>
            <person name="Duangmal K."/>
            <person name="Chantavorakit T."/>
        </authorList>
    </citation>
    <scope>NUCLEOTIDE SEQUENCE</scope>
    <source>
        <strain evidence="2">LSu2-4</strain>
    </source>
</reference>
<proteinExistence type="predicted"/>
<evidence type="ECO:0008006" key="4">
    <source>
        <dbReference type="Google" id="ProtNLM"/>
    </source>
</evidence>
<evidence type="ECO:0000313" key="2">
    <source>
        <dbReference type="EMBL" id="MDA2807904.1"/>
    </source>
</evidence>
<evidence type="ECO:0000313" key="3">
    <source>
        <dbReference type="Proteomes" id="UP001165685"/>
    </source>
</evidence>
<dbReference type="RefSeq" id="WP_270680523.1">
    <property type="nucleotide sequence ID" value="NZ_JAQFWP010000066.1"/>
</dbReference>
<sequence>MPSPKSPASRSAVAVTLSGACLALAAAAPASASPAPSAPDADLPAGVPDKVVQVPMEAANIVSAEPAADGEGATARLDNGQSIELSEEAYDRWTENKDEVDTKDLVVGDCGYSFLWLFSTGNQGYMVWTGFHVNENAWFYGWESAVIGAGETRYEQTFEDGGVLDSQDWSQDYYGMVPATDLYDGMVDNGWAFLSNFQVCTALGPNDTQWIQ</sequence>
<dbReference type="Proteomes" id="UP001165685">
    <property type="component" value="Unassembled WGS sequence"/>
</dbReference>
<organism evidence="2 3">
    <name type="scientific">Nocardiopsis suaedae</name>
    <dbReference type="NCBI Taxonomy" id="3018444"/>
    <lineage>
        <taxon>Bacteria</taxon>
        <taxon>Bacillati</taxon>
        <taxon>Actinomycetota</taxon>
        <taxon>Actinomycetes</taxon>
        <taxon>Streptosporangiales</taxon>
        <taxon>Nocardiopsidaceae</taxon>
        <taxon>Nocardiopsis</taxon>
    </lineage>
</organism>
<feature type="chain" id="PRO_5045643138" description="Secreted protein" evidence="1">
    <location>
        <begin position="33"/>
        <end position="212"/>
    </location>
</feature>